<dbReference type="InterPro" id="IPR036770">
    <property type="entry name" value="Ankyrin_rpt-contain_sf"/>
</dbReference>
<dbReference type="AlphaFoldDB" id="A0A8H6KG86"/>
<dbReference type="SUPFAM" id="SSF48403">
    <property type="entry name" value="Ankyrin repeat"/>
    <property type="match status" value="1"/>
</dbReference>
<dbReference type="PROSITE" id="PS50088">
    <property type="entry name" value="ANK_REPEAT"/>
    <property type="match status" value="1"/>
</dbReference>
<evidence type="ECO:0008006" key="4">
    <source>
        <dbReference type="Google" id="ProtNLM"/>
    </source>
</evidence>
<evidence type="ECO:0000313" key="2">
    <source>
        <dbReference type="EMBL" id="KAF6830917.1"/>
    </source>
</evidence>
<dbReference type="InterPro" id="IPR002110">
    <property type="entry name" value="Ankyrin_rpt"/>
</dbReference>
<dbReference type="EMBL" id="WIGM01000274">
    <property type="protein sequence ID" value="KAF6830917.1"/>
    <property type="molecule type" value="Genomic_DNA"/>
</dbReference>
<gene>
    <name evidence="2" type="ORF">CMUS01_07546</name>
</gene>
<accession>A0A8H6KG86</accession>
<feature type="repeat" description="ANK" evidence="1">
    <location>
        <begin position="270"/>
        <end position="305"/>
    </location>
</feature>
<keyword evidence="3" id="KW-1185">Reference proteome</keyword>
<dbReference type="OrthoDB" id="4851818at2759"/>
<dbReference type="Gene3D" id="1.25.40.20">
    <property type="entry name" value="Ankyrin repeat-containing domain"/>
    <property type="match status" value="1"/>
</dbReference>
<reference evidence="2" key="1">
    <citation type="journal article" date="2020" name="Phytopathology">
        <title>Genome Sequence Resources of Colletotrichum truncatum, C. plurivorum, C. musicola, and C. sojae: Four Species Pathogenic to Soybean (Glycine max).</title>
        <authorList>
            <person name="Rogerio F."/>
            <person name="Boufleur T.R."/>
            <person name="Ciampi-Guillardi M."/>
            <person name="Sukno S.A."/>
            <person name="Thon M.R."/>
            <person name="Massola Junior N.S."/>
            <person name="Baroncelli R."/>
        </authorList>
    </citation>
    <scope>NUCLEOTIDE SEQUENCE</scope>
    <source>
        <strain evidence="2">LFN0074</strain>
    </source>
</reference>
<comment type="caution">
    <text evidence="2">The sequence shown here is derived from an EMBL/GenBank/DDBJ whole genome shotgun (WGS) entry which is preliminary data.</text>
</comment>
<dbReference type="Proteomes" id="UP000639643">
    <property type="component" value="Unassembled WGS sequence"/>
</dbReference>
<name>A0A8H6KG86_9PEZI</name>
<sequence>MSPPYFGSIKSMANLPSQPRNDEGSTTTQGILSMSASKWGRGQLLACRVLTKQVDHKHLSSIDEDEVLSKSVKAMNRKQLEDEADSFWSQYPDARKAPCDLVDSDREIHEELESHCQPAVSDSSPPSNALKTPTTWTRALQLVGDDAEWHIPDERFAQIVGEALAMRLNPDKWAGPRDSLKDHVMAGLPHDECLEVHATRWFDLRQPKGRLRSLRNISGIVSLGHRNVNPLMDDEDQSMSWWSRGPWKRQPVNLAGLTDAGLHVDIRDVHGDTPLHYASLMHISRDWHIMDVLLVLGAHAGSLNNDFMSPMTLRARGLAFLCCAFAPLQMTPDIFGEQSASDWTKPAQTERSHCDMVDMVPEFALPRDVISLASRGRRGERRGRATKRIAI</sequence>
<protein>
    <recommendedName>
        <fullName evidence="4">Ankyrin repeat protein</fullName>
    </recommendedName>
</protein>
<keyword evidence="1" id="KW-0040">ANK repeat</keyword>
<organism evidence="2 3">
    <name type="scientific">Colletotrichum musicola</name>
    <dbReference type="NCBI Taxonomy" id="2175873"/>
    <lineage>
        <taxon>Eukaryota</taxon>
        <taxon>Fungi</taxon>
        <taxon>Dikarya</taxon>
        <taxon>Ascomycota</taxon>
        <taxon>Pezizomycotina</taxon>
        <taxon>Sordariomycetes</taxon>
        <taxon>Hypocreomycetidae</taxon>
        <taxon>Glomerellales</taxon>
        <taxon>Glomerellaceae</taxon>
        <taxon>Colletotrichum</taxon>
        <taxon>Colletotrichum orchidearum species complex</taxon>
    </lineage>
</organism>
<evidence type="ECO:0000313" key="3">
    <source>
        <dbReference type="Proteomes" id="UP000639643"/>
    </source>
</evidence>
<evidence type="ECO:0000256" key="1">
    <source>
        <dbReference type="PROSITE-ProRule" id="PRU00023"/>
    </source>
</evidence>
<proteinExistence type="predicted"/>